<comment type="caution">
    <text evidence="8">The sequence shown here is derived from an EMBL/GenBank/DDBJ whole genome shotgun (WGS) entry which is preliminary data.</text>
</comment>
<dbReference type="RefSeq" id="WP_134370910.1">
    <property type="nucleotide sequence ID" value="NZ_SOGN01000056.1"/>
</dbReference>
<evidence type="ECO:0000313" key="8">
    <source>
        <dbReference type="EMBL" id="TFC77136.1"/>
    </source>
</evidence>
<name>A0A4R8XJM3_9MICO</name>
<dbReference type="Pfam" id="PF02687">
    <property type="entry name" value="FtsX"/>
    <property type="match status" value="1"/>
</dbReference>
<evidence type="ECO:0000256" key="3">
    <source>
        <dbReference type="ARBA" id="ARBA00022692"/>
    </source>
</evidence>
<keyword evidence="10" id="KW-1185">Reference proteome</keyword>
<evidence type="ECO:0000256" key="2">
    <source>
        <dbReference type="ARBA" id="ARBA00022475"/>
    </source>
</evidence>
<dbReference type="EMBL" id="SOGN01000056">
    <property type="protein sequence ID" value="TFC77483.1"/>
    <property type="molecule type" value="Genomic_DNA"/>
</dbReference>
<feature type="non-terminal residue" evidence="8">
    <location>
        <position position="1"/>
    </location>
</feature>
<keyword evidence="4 6" id="KW-1133">Transmembrane helix</keyword>
<dbReference type="EMBL" id="SOGN01000060">
    <property type="protein sequence ID" value="TFC77136.1"/>
    <property type="molecule type" value="Genomic_DNA"/>
</dbReference>
<evidence type="ECO:0000256" key="6">
    <source>
        <dbReference type="SAM" id="Phobius"/>
    </source>
</evidence>
<evidence type="ECO:0000313" key="10">
    <source>
        <dbReference type="Proteomes" id="UP000298433"/>
    </source>
</evidence>
<comment type="subcellular location">
    <subcellularLocation>
        <location evidence="1">Cell membrane</location>
        <topology evidence="1">Multi-pass membrane protein</topology>
    </subcellularLocation>
</comment>
<dbReference type="AlphaFoldDB" id="A0A4R8XJM3"/>
<dbReference type="GO" id="GO:0005886">
    <property type="term" value="C:plasma membrane"/>
    <property type="evidence" value="ECO:0007669"/>
    <property type="project" value="UniProtKB-SubCell"/>
</dbReference>
<evidence type="ECO:0000256" key="4">
    <source>
        <dbReference type="ARBA" id="ARBA00022989"/>
    </source>
</evidence>
<dbReference type="Proteomes" id="UP000298433">
    <property type="component" value="Unassembled WGS sequence"/>
</dbReference>
<proteinExistence type="predicted"/>
<gene>
    <name evidence="9" type="ORF">E3T23_13165</name>
    <name evidence="8" type="ORF">E3T23_13625</name>
</gene>
<keyword evidence="2" id="KW-1003">Cell membrane</keyword>
<protein>
    <submittedName>
        <fullName evidence="8">FtsX-like permease family protein</fullName>
    </submittedName>
</protein>
<reference evidence="8 10" key="1">
    <citation type="submission" date="2019-03" db="EMBL/GenBank/DDBJ databases">
        <title>Genomics of glacier-inhabiting Cryobacterium strains.</title>
        <authorList>
            <person name="Liu Q."/>
            <person name="Xin Y.-H."/>
        </authorList>
    </citation>
    <scope>NUCLEOTIDE SEQUENCE [LARGE SCALE GENOMIC DNA]</scope>
    <source>
        <strain evidence="8 10">TMT2-48-2</strain>
    </source>
</reference>
<evidence type="ECO:0000259" key="7">
    <source>
        <dbReference type="Pfam" id="PF02687"/>
    </source>
</evidence>
<evidence type="ECO:0000256" key="5">
    <source>
        <dbReference type="ARBA" id="ARBA00023136"/>
    </source>
</evidence>
<feature type="domain" description="ABC3 transporter permease C-terminal" evidence="7">
    <location>
        <begin position="3"/>
        <end position="75"/>
    </location>
</feature>
<feature type="transmembrane region" description="Helical" evidence="6">
    <location>
        <begin position="46"/>
        <end position="66"/>
    </location>
</feature>
<dbReference type="InterPro" id="IPR003838">
    <property type="entry name" value="ABC3_permease_C"/>
</dbReference>
<sequence>AGIITIESVLTALFGTVVGVVLGVAIASVMPTVFNGVGLTTLAIPWAQLAGMLALAVVVGVLAALWPASRAARLPVLDAVASD</sequence>
<accession>A0A4R8XJM3</accession>
<evidence type="ECO:0000313" key="9">
    <source>
        <dbReference type="EMBL" id="TFC77483.1"/>
    </source>
</evidence>
<keyword evidence="3 6" id="KW-0812">Transmembrane</keyword>
<evidence type="ECO:0000256" key="1">
    <source>
        <dbReference type="ARBA" id="ARBA00004651"/>
    </source>
</evidence>
<organism evidence="8 10">
    <name type="scientific">Cryobacterium cheniae</name>
    <dbReference type="NCBI Taxonomy" id="1259262"/>
    <lineage>
        <taxon>Bacteria</taxon>
        <taxon>Bacillati</taxon>
        <taxon>Actinomycetota</taxon>
        <taxon>Actinomycetes</taxon>
        <taxon>Micrococcales</taxon>
        <taxon>Microbacteriaceae</taxon>
        <taxon>Cryobacterium</taxon>
    </lineage>
</organism>
<keyword evidence="5 6" id="KW-0472">Membrane</keyword>
<feature type="transmembrane region" description="Helical" evidence="6">
    <location>
        <begin position="12"/>
        <end position="34"/>
    </location>
</feature>